<dbReference type="AlphaFoldDB" id="A0AAW0AD69"/>
<evidence type="ECO:0000313" key="2">
    <source>
        <dbReference type="Proteomes" id="UP001362999"/>
    </source>
</evidence>
<sequence length="92" mass="10471">IWNIRNERVLGGQTHTEAEIHNRWVGLLNAELKRDQLLTDKIRFGSLSRKRQLVLETWSGVLHDEDALPEDWINCKGALVGIRRATQNSGVG</sequence>
<reference evidence="1 2" key="1">
    <citation type="journal article" date="2024" name="J Genomics">
        <title>Draft genome sequencing and assembly of Favolaschia claudopus CIRM-BRFM 2984 isolated from oak limbs.</title>
        <authorList>
            <person name="Navarro D."/>
            <person name="Drula E."/>
            <person name="Chaduli D."/>
            <person name="Cazenave R."/>
            <person name="Ahrendt S."/>
            <person name="Wang J."/>
            <person name="Lipzen A."/>
            <person name="Daum C."/>
            <person name="Barry K."/>
            <person name="Grigoriev I.V."/>
            <person name="Favel A."/>
            <person name="Rosso M.N."/>
            <person name="Martin F."/>
        </authorList>
    </citation>
    <scope>NUCLEOTIDE SEQUENCE [LARGE SCALE GENOMIC DNA]</scope>
    <source>
        <strain evidence="1 2">CIRM-BRFM 2984</strain>
    </source>
</reference>
<dbReference type="EMBL" id="JAWWNJ010000074">
    <property type="protein sequence ID" value="KAK7006810.1"/>
    <property type="molecule type" value="Genomic_DNA"/>
</dbReference>
<protein>
    <submittedName>
        <fullName evidence="1">Uncharacterized protein</fullName>
    </submittedName>
</protein>
<gene>
    <name evidence="1" type="ORF">R3P38DRAFT_2555121</name>
</gene>
<accession>A0AAW0AD69</accession>
<comment type="caution">
    <text evidence="1">The sequence shown here is derived from an EMBL/GenBank/DDBJ whole genome shotgun (WGS) entry which is preliminary data.</text>
</comment>
<feature type="non-terminal residue" evidence="1">
    <location>
        <position position="1"/>
    </location>
</feature>
<dbReference type="Proteomes" id="UP001362999">
    <property type="component" value="Unassembled WGS sequence"/>
</dbReference>
<keyword evidence="2" id="KW-1185">Reference proteome</keyword>
<proteinExistence type="predicted"/>
<evidence type="ECO:0000313" key="1">
    <source>
        <dbReference type="EMBL" id="KAK7006810.1"/>
    </source>
</evidence>
<organism evidence="1 2">
    <name type="scientific">Favolaschia claudopus</name>
    <dbReference type="NCBI Taxonomy" id="2862362"/>
    <lineage>
        <taxon>Eukaryota</taxon>
        <taxon>Fungi</taxon>
        <taxon>Dikarya</taxon>
        <taxon>Basidiomycota</taxon>
        <taxon>Agaricomycotina</taxon>
        <taxon>Agaricomycetes</taxon>
        <taxon>Agaricomycetidae</taxon>
        <taxon>Agaricales</taxon>
        <taxon>Marasmiineae</taxon>
        <taxon>Mycenaceae</taxon>
        <taxon>Favolaschia</taxon>
    </lineage>
</organism>
<name>A0AAW0AD69_9AGAR</name>